<organism evidence="1 2">
    <name type="scientific">Reyranella soli</name>
    <dbReference type="NCBI Taxonomy" id="1230389"/>
    <lineage>
        <taxon>Bacteria</taxon>
        <taxon>Pseudomonadati</taxon>
        <taxon>Pseudomonadota</taxon>
        <taxon>Alphaproteobacteria</taxon>
        <taxon>Hyphomicrobiales</taxon>
        <taxon>Reyranellaceae</taxon>
        <taxon>Reyranella</taxon>
    </lineage>
</organism>
<dbReference type="SUPFAM" id="SSF53681">
    <property type="entry name" value="Aspartate/glutamate racemase"/>
    <property type="match status" value="2"/>
</dbReference>
<gene>
    <name evidence="1" type="ORF">RSO01_47190</name>
</gene>
<dbReference type="InterPro" id="IPR001920">
    <property type="entry name" value="Asp/Glu_race"/>
</dbReference>
<protein>
    <submittedName>
        <fullName evidence="1">Aspartate racemase</fullName>
    </submittedName>
</protein>
<dbReference type="RefSeq" id="WP_147151975.1">
    <property type="nucleotide sequence ID" value="NZ_BKAJ01000082.1"/>
</dbReference>
<dbReference type="EMBL" id="BKAJ01000082">
    <property type="protein sequence ID" value="GEP57553.1"/>
    <property type="molecule type" value="Genomic_DNA"/>
</dbReference>
<name>A0A512NF29_9HYPH</name>
<evidence type="ECO:0000313" key="2">
    <source>
        <dbReference type="Proteomes" id="UP000321058"/>
    </source>
</evidence>
<dbReference type="OrthoDB" id="9803739at2"/>
<reference evidence="1 2" key="1">
    <citation type="submission" date="2019-07" db="EMBL/GenBank/DDBJ databases">
        <title>Whole genome shotgun sequence of Reyranella soli NBRC 108950.</title>
        <authorList>
            <person name="Hosoyama A."/>
            <person name="Uohara A."/>
            <person name="Ohji S."/>
            <person name="Ichikawa N."/>
        </authorList>
    </citation>
    <scope>NUCLEOTIDE SEQUENCE [LARGE SCALE GENOMIC DNA]</scope>
    <source>
        <strain evidence="1 2">NBRC 108950</strain>
    </source>
</reference>
<sequence>MHIGLIGGIGPAATDFYHRGLIERHHASNIPLDLTIAYANVRDMSRNMGDQRPDRQAEIFARLIGHLKGAGAQAAAVTSMGGHFCIKELEAISPLPLINGLDPVDAAINQRGLKRVGIIGTRVVMASKLYGKITKAEVIAPEGDEFERVQQCYVDMASIGRVVDQQRQTFFAAGRRLADRGAEAVLLGGTDLFLAFAGHDCGFPVIDCADVHVDAIYEKSSA</sequence>
<dbReference type="Pfam" id="PF01177">
    <property type="entry name" value="Asp_Glu_race"/>
    <property type="match status" value="1"/>
</dbReference>
<dbReference type="GO" id="GO:0047661">
    <property type="term" value="F:amino-acid racemase activity"/>
    <property type="evidence" value="ECO:0007669"/>
    <property type="project" value="InterPro"/>
</dbReference>
<dbReference type="Proteomes" id="UP000321058">
    <property type="component" value="Unassembled WGS sequence"/>
</dbReference>
<comment type="caution">
    <text evidence="1">The sequence shown here is derived from an EMBL/GenBank/DDBJ whole genome shotgun (WGS) entry which is preliminary data.</text>
</comment>
<evidence type="ECO:0000313" key="1">
    <source>
        <dbReference type="EMBL" id="GEP57553.1"/>
    </source>
</evidence>
<accession>A0A512NF29</accession>
<dbReference type="InterPro" id="IPR015942">
    <property type="entry name" value="Asp/Glu/hydantoin_racemase"/>
</dbReference>
<keyword evidence="2" id="KW-1185">Reference proteome</keyword>
<proteinExistence type="predicted"/>
<dbReference type="AlphaFoldDB" id="A0A512NF29"/>
<dbReference type="Gene3D" id="3.40.50.1860">
    <property type="match status" value="2"/>
</dbReference>